<proteinExistence type="predicted"/>
<dbReference type="PANTHER" id="PTHR13255:SF0">
    <property type="entry name" value="ATAXIN-10"/>
    <property type="match status" value="1"/>
</dbReference>
<dbReference type="GO" id="GO:0005829">
    <property type="term" value="C:cytosol"/>
    <property type="evidence" value="ECO:0007669"/>
    <property type="project" value="TreeGrafter"/>
</dbReference>
<dbReference type="EMBL" id="JACGCM010001165">
    <property type="protein sequence ID" value="KAF6160422.1"/>
    <property type="molecule type" value="Genomic_DNA"/>
</dbReference>
<name>A0A7J7N094_9MAGN</name>
<organism evidence="1 2">
    <name type="scientific">Kingdonia uniflora</name>
    <dbReference type="NCBI Taxonomy" id="39325"/>
    <lineage>
        <taxon>Eukaryota</taxon>
        <taxon>Viridiplantae</taxon>
        <taxon>Streptophyta</taxon>
        <taxon>Embryophyta</taxon>
        <taxon>Tracheophyta</taxon>
        <taxon>Spermatophyta</taxon>
        <taxon>Magnoliopsida</taxon>
        <taxon>Ranunculales</taxon>
        <taxon>Circaeasteraceae</taxon>
        <taxon>Kingdonia</taxon>
    </lineage>
</organism>
<dbReference type="InterPro" id="IPR051374">
    <property type="entry name" value="Ataxin-10/CTR86_families"/>
</dbReference>
<dbReference type="Proteomes" id="UP000541444">
    <property type="component" value="Unassembled WGS sequence"/>
</dbReference>
<evidence type="ECO:0000313" key="2">
    <source>
        <dbReference type="Proteomes" id="UP000541444"/>
    </source>
</evidence>
<gene>
    <name evidence="1" type="ORF">GIB67_019191</name>
</gene>
<dbReference type="AlphaFoldDB" id="A0A7J7N094"/>
<protein>
    <submittedName>
        <fullName evidence="1">Uncharacterized protein</fullName>
    </submittedName>
</protein>
<comment type="caution">
    <text evidence="1">The sequence shown here is derived from an EMBL/GenBank/DDBJ whole genome shotgun (WGS) entry which is preliminary data.</text>
</comment>
<dbReference type="OrthoDB" id="379794at2759"/>
<keyword evidence="2" id="KW-1185">Reference proteome</keyword>
<evidence type="ECO:0000313" key="1">
    <source>
        <dbReference type="EMBL" id="KAF6160422.1"/>
    </source>
</evidence>
<dbReference type="PANTHER" id="PTHR13255">
    <property type="entry name" value="ATAXIN-10"/>
    <property type="match status" value="1"/>
</dbReference>
<sequence length="152" mass="16921">MFSTAGFGEEWFKWFIAEIGFKDSNFQVLFNKLKSDSEDTHFTAEQAFVLGVLSKSLNQQLDQVFMPNDFVLCVFGILKAAIEVVDFFLRGKSGLPTDSPAIDVVGFSITILRDICAQDGKVVTKFEVSTDVVDSLMSAGFLDLLLDMLRDL</sequence>
<accession>A0A7J7N094</accession>
<reference evidence="1 2" key="1">
    <citation type="journal article" date="2020" name="IScience">
        <title>Genome Sequencing of the Endangered Kingdonia uniflora (Circaeasteraceae, Ranunculales) Reveals Potential Mechanisms of Evolutionary Specialization.</title>
        <authorList>
            <person name="Sun Y."/>
            <person name="Deng T."/>
            <person name="Zhang A."/>
            <person name="Moore M.J."/>
            <person name="Landis J.B."/>
            <person name="Lin N."/>
            <person name="Zhang H."/>
            <person name="Zhang X."/>
            <person name="Huang J."/>
            <person name="Zhang X."/>
            <person name="Sun H."/>
            <person name="Wang H."/>
        </authorList>
    </citation>
    <scope>NUCLEOTIDE SEQUENCE [LARGE SCALE GENOMIC DNA]</scope>
    <source>
        <strain evidence="1">TB1705</strain>
        <tissue evidence="1">Leaf</tissue>
    </source>
</reference>